<dbReference type="InterPro" id="IPR038072">
    <property type="entry name" value="GspK_central_sf"/>
</dbReference>
<dbReference type="AlphaFoldDB" id="A0A1Q2HNP7"/>
<organism evidence="13 14">
    <name type="scientific">Sedimentisphaera cyanobacteriorum</name>
    <dbReference type="NCBI Taxonomy" id="1940790"/>
    <lineage>
        <taxon>Bacteria</taxon>
        <taxon>Pseudomonadati</taxon>
        <taxon>Planctomycetota</taxon>
        <taxon>Phycisphaerae</taxon>
        <taxon>Sedimentisphaerales</taxon>
        <taxon>Sedimentisphaeraceae</taxon>
        <taxon>Sedimentisphaera</taxon>
    </lineage>
</organism>
<keyword evidence="4" id="KW-1003">Cell membrane</keyword>
<dbReference type="InterPro" id="IPR049031">
    <property type="entry name" value="T2SSK_SAM-like_1st"/>
</dbReference>
<dbReference type="EMBL" id="CP019633">
    <property type="protein sequence ID" value="AQQ09129.1"/>
    <property type="molecule type" value="Genomic_DNA"/>
</dbReference>
<evidence type="ECO:0000256" key="6">
    <source>
        <dbReference type="ARBA" id="ARBA00022692"/>
    </source>
</evidence>
<proteinExistence type="inferred from homology"/>
<dbReference type="GO" id="GO:0005886">
    <property type="term" value="C:plasma membrane"/>
    <property type="evidence" value="ECO:0007669"/>
    <property type="project" value="UniProtKB-SubCell"/>
</dbReference>
<keyword evidence="5" id="KW-0997">Cell inner membrane</keyword>
<accession>A0A1Q2HNP7</accession>
<keyword evidence="14" id="KW-1185">Reference proteome</keyword>
<dbReference type="KEGG" id="pbu:L21SP3_00929"/>
<evidence type="ECO:0000256" key="7">
    <source>
        <dbReference type="ARBA" id="ARBA00022927"/>
    </source>
</evidence>
<keyword evidence="7" id="KW-0653">Protein transport</keyword>
<evidence type="ECO:0000256" key="1">
    <source>
        <dbReference type="ARBA" id="ARBA00004533"/>
    </source>
</evidence>
<name>A0A1Q2HNP7_9BACT</name>
<dbReference type="GO" id="GO:0009306">
    <property type="term" value="P:protein secretion"/>
    <property type="evidence" value="ECO:0007669"/>
    <property type="project" value="InterPro"/>
</dbReference>
<evidence type="ECO:0000256" key="11">
    <source>
        <dbReference type="SAM" id="Phobius"/>
    </source>
</evidence>
<dbReference type="Pfam" id="PF21687">
    <property type="entry name" value="T2SSK_1st"/>
    <property type="match status" value="1"/>
</dbReference>
<evidence type="ECO:0000256" key="5">
    <source>
        <dbReference type="ARBA" id="ARBA00022519"/>
    </source>
</evidence>
<keyword evidence="3" id="KW-0813">Transport</keyword>
<evidence type="ECO:0000256" key="8">
    <source>
        <dbReference type="ARBA" id="ARBA00022989"/>
    </source>
</evidence>
<reference evidence="14" key="1">
    <citation type="submission" date="2017-02" db="EMBL/GenBank/DDBJ databases">
        <title>Comparative genomics and description of representatives of a novel lineage of planctomycetes thriving in anoxic sediments.</title>
        <authorList>
            <person name="Spring S."/>
            <person name="Bunk B."/>
            <person name="Sproer C."/>
            <person name="Klenk H.-P."/>
        </authorList>
    </citation>
    <scope>NUCLEOTIDE SEQUENCE [LARGE SCALE GENOMIC DNA]</scope>
    <source>
        <strain evidence="14">L21-RPul-D3</strain>
    </source>
</reference>
<evidence type="ECO:0000256" key="3">
    <source>
        <dbReference type="ARBA" id="ARBA00022448"/>
    </source>
</evidence>
<evidence type="ECO:0000256" key="4">
    <source>
        <dbReference type="ARBA" id="ARBA00022475"/>
    </source>
</evidence>
<dbReference type="STRING" id="1940790.L21SP3_00929"/>
<feature type="region of interest" description="Disordered" evidence="10">
    <location>
        <begin position="195"/>
        <end position="222"/>
    </location>
</feature>
<protein>
    <submittedName>
        <fullName evidence="13">ComEA protein</fullName>
    </submittedName>
</protein>
<sequence>MSVNVRLKNNRKATVLIVTIWVTLLLAGLVIIMGRSLRVDALFAAGSLSTVKCEAAAEGAVDYCLSRISSEQESSVEYEQTPFEAMRVGDCYFWAIKPDLSDEDNLTCGLIDEAGKVNLNTASYDMLTKLPGMTSELAYSIIDWRDGDQEVSPGGAESEYYLLLDEPYSAKDDDFETVEEVLLVKGADREILFGEDTNRNGMLDENENDGTASQPPDDADGKLDPGFYNYVTVCSSQPNESAEGGELINVNDQSNNMKIFNLLKQSEGEERAYEILAGIQTQQRFDNIIDFYYTSGMTLEEFEKIGTNLTTSDDDIIKGLINVNSAPYEVLLCLPGLEESEVDDLVEYRAENPPEEGGIIWVTQVLEEDKAVEIGSFITGRSFQYSADIVAASSDGRAFTRYFVIIDTASDRGTQVIYRQALKHLGWPLDEQMLQALKNGKQLD</sequence>
<evidence type="ECO:0000259" key="12">
    <source>
        <dbReference type="Pfam" id="PF21687"/>
    </source>
</evidence>
<dbReference type="PANTHER" id="PTHR38831:SF2">
    <property type="entry name" value="TYPE II SECRETION SYSTEM PROTEIN K"/>
    <property type="match status" value="1"/>
</dbReference>
<feature type="domain" description="T2SS protein K first SAM-like" evidence="12">
    <location>
        <begin position="132"/>
        <end position="191"/>
    </location>
</feature>
<comment type="subcellular location">
    <subcellularLocation>
        <location evidence="1">Cell inner membrane</location>
    </subcellularLocation>
</comment>
<gene>
    <name evidence="13" type="ORF">L21SP3_00929</name>
</gene>
<evidence type="ECO:0000313" key="13">
    <source>
        <dbReference type="EMBL" id="AQQ09129.1"/>
    </source>
</evidence>
<comment type="similarity">
    <text evidence="2">Belongs to the GSP K family.</text>
</comment>
<keyword evidence="8 11" id="KW-1133">Transmembrane helix</keyword>
<dbReference type="Proteomes" id="UP000188273">
    <property type="component" value="Chromosome"/>
</dbReference>
<evidence type="ECO:0000256" key="2">
    <source>
        <dbReference type="ARBA" id="ARBA00007246"/>
    </source>
</evidence>
<dbReference type="InterPro" id="IPR005628">
    <property type="entry name" value="GspK"/>
</dbReference>
<keyword evidence="9 11" id="KW-0472">Membrane</keyword>
<dbReference type="SUPFAM" id="SSF158544">
    <property type="entry name" value="GspK insert domain-like"/>
    <property type="match status" value="1"/>
</dbReference>
<feature type="transmembrane region" description="Helical" evidence="11">
    <location>
        <begin position="12"/>
        <end position="33"/>
    </location>
</feature>
<dbReference type="PANTHER" id="PTHR38831">
    <property type="entry name" value="TYPE II SECRETION SYSTEM PROTEIN K"/>
    <property type="match status" value="1"/>
</dbReference>
<keyword evidence="6 11" id="KW-0812">Transmembrane</keyword>
<evidence type="ECO:0000313" key="14">
    <source>
        <dbReference type="Proteomes" id="UP000188273"/>
    </source>
</evidence>
<evidence type="ECO:0000256" key="10">
    <source>
        <dbReference type="SAM" id="MobiDB-lite"/>
    </source>
</evidence>
<evidence type="ECO:0000256" key="9">
    <source>
        <dbReference type="ARBA" id="ARBA00023136"/>
    </source>
</evidence>
<dbReference type="Gene3D" id="1.10.40.60">
    <property type="entry name" value="EpsJ-like"/>
    <property type="match status" value="1"/>
</dbReference>